<dbReference type="Pfam" id="PF02590">
    <property type="entry name" value="SPOUT_MTase"/>
    <property type="match status" value="1"/>
</dbReference>
<evidence type="ECO:0000313" key="6">
    <source>
        <dbReference type="EMBL" id="ACX96561.1"/>
    </source>
</evidence>
<evidence type="ECO:0000256" key="3">
    <source>
        <dbReference type="ARBA" id="ARBA00022691"/>
    </source>
</evidence>
<dbReference type="CDD" id="cd18081">
    <property type="entry name" value="RlmH-like"/>
    <property type="match status" value="1"/>
</dbReference>
<dbReference type="Gene3D" id="3.40.1280.10">
    <property type="match status" value="1"/>
</dbReference>
<comment type="caution">
    <text evidence="5">Lacks conserved residue(s) required for the propagation of feature annotation.</text>
</comment>
<dbReference type="PIRSF" id="PIRSF004505">
    <property type="entry name" value="MT_bac"/>
    <property type="match status" value="1"/>
</dbReference>
<keyword evidence="2 5" id="KW-0808">Transferase</keyword>
<sequence length="156" mass="17506">MKIHLISVGTRLPDWANAGTAEYLKRMPPACPVQLHEVPAVQRGKTIATERAKSEECARIEAQIPKGAWKIICDERGKSWSTAQLSAQMADWMQSGRDVAVVVGGADGLTDDFRQTADRLWRLSDLILPHPLVRVLLAEQLYRAWSLLNGHPYHRE</sequence>
<evidence type="ECO:0000256" key="4">
    <source>
        <dbReference type="ARBA" id="ARBA00038303"/>
    </source>
</evidence>
<dbReference type="GO" id="GO:0070038">
    <property type="term" value="F:rRNA (pseudouridine-N3-)-methyltransferase activity"/>
    <property type="evidence" value="ECO:0007669"/>
    <property type="project" value="UniProtKB-UniRule"/>
</dbReference>
<dbReference type="HAMAP" id="MF_00658">
    <property type="entry name" value="23SrRNA_methyltr_H"/>
    <property type="match status" value="1"/>
</dbReference>
<evidence type="ECO:0000313" key="7">
    <source>
        <dbReference type="Proteomes" id="UP000009102"/>
    </source>
</evidence>
<accession>D0L1I8</accession>
<dbReference type="EC" id="2.1.1.177" evidence="5"/>
<dbReference type="PANTHER" id="PTHR33603">
    <property type="entry name" value="METHYLTRANSFERASE"/>
    <property type="match status" value="1"/>
</dbReference>
<dbReference type="EMBL" id="CP001801">
    <property type="protein sequence ID" value="ACX96561.1"/>
    <property type="molecule type" value="Genomic_DNA"/>
</dbReference>
<dbReference type="InterPro" id="IPR029028">
    <property type="entry name" value="Alpha/beta_knot_MTases"/>
</dbReference>
<keyword evidence="5" id="KW-0963">Cytoplasm</keyword>
<dbReference type="NCBIfam" id="NF000986">
    <property type="entry name" value="PRK00103.1-4"/>
    <property type="match status" value="1"/>
</dbReference>
<comment type="subunit">
    <text evidence="5">Homodimer.</text>
</comment>
<dbReference type="InterPro" id="IPR003742">
    <property type="entry name" value="RlmH-like"/>
</dbReference>
<dbReference type="InterPro" id="IPR029026">
    <property type="entry name" value="tRNA_m1G_MTases_N"/>
</dbReference>
<dbReference type="GO" id="GO:0005737">
    <property type="term" value="C:cytoplasm"/>
    <property type="evidence" value="ECO:0007669"/>
    <property type="project" value="UniProtKB-SubCell"/>
</dbReference>
<keyword evidence="5" id="KW-0698">rRNA processing</keyword>
<dbReference type="KEGG" id="hna:Hneap_1738"/>
<dbReference type="SUPFAM" id="SSF75217">
    <property type="entry name" value="alpha/beta knot"/>
    <property type="match status" value="1"/>
</dbReference>
<gene>
    <name evidence="5" type="primary">rlmH</name>
    <name evidence="6" type="ordered locus">Hneap_1738</name>
</gene>
<dbReference type="RefSeq" id="WP_012824594.1">
    <property type="nucleotide sequence ID" value="NC_013422.1"/>
</dbReference>
<comment type="similarity">
    <text evidence="4 5">Belongs to the RNA methyltransferase RlmH family.</text>
</comment>
<keyword evidence="3 5" id="KW-0949">S-adenosyl-L-methionine</keyword>
<dbReference type="STRING" id="555778.Hneap_1738"/>
<comment type="function">
    <text evidence="5">Specifically methylates the pseudouridine at position 1915 (m3Psi1915) in 23S rRNA.</text>
</comment>
<dbReference type="AlphaFoldDB" id="D0L1I8"/>
<name>D0L1I8_HALNC</name>
<dbReference type="NCBIfam" id="TIGR00246">
    <property type="entry name" value="tRNA_RlmH_YbeA"/>
    <property type="match status" value="1"/>
</dbReference>
<evidence type="ECO:0000256" key="5">
    <source>
        <dbReference type="HAMAP-Rule" id="MF_00658"/>
    </source>
</evidence>
<feature type="binding site" evidence="5">
    <location>
        <position position="104"/>
    </location>
    <ligand>
        <name>S-adenosyl-L-methionine</name>
        <dbReference type="ChEBI" id="CHEBI:59789"/>
    </ligand>
</feature>
<feature type="binding site" evidence="5">
    <location>
        <begin position="123"/>
        <end position="128"/>
    </location>
    <ligand>
        <name>S-adenosyl-L-methionine</name>
        <dbReference type="ChEBI" id="CHEBI:59789"/>
    </ligand>
</feature>
<evidence type="ECO:0000256" key="1">
    <source>
        <dbReference type="ARBA" id="ARBA00022603"/>
    </source>
</evidence>
<protein>
    <recommendedName>
        <fullName evidence="5">Ribosomal RNA large subunit methyltransferase H</fullName>
        <ecNumber evidence="5">2.1.1.177</ecNumber>
    </recommendedName>
    <alternativeName>
        <fullName evidence="5">23S rRNA (pseudouridine1915-N3)-methyltransferase</fullName>
    </alternativeName>
    <alternativeName>
        <fullName evidence="5">23S rRNA m3Psi1915 methyltransferase</fullName>
    </alternativeName>
    <alternativeName>
        <fullName evidence="5">rRNA (pseudouridine-N3-)-methyltransferase RlmH</fullName>
    </alternativeName>
</protein>
<keyword evidence="7" id="KW-1185">Reference proteome</keyword>
<dbReference type="Proteomes" id="UP000009102">
    <property type="component" value="Chromosome"/>
</dbReference>
<dbReference type="PANTHER" id="PTHR33603:SF1">
    <property type="entry name" value="RIBOSOMAL RNA LARGE SUBUNIT METHYLTRANSFERASE H"/>
    <property type="match status" value="1"/>
</dbReference>
<reference evidence="6 7" key="1">
    <citation type="submission" date="2009-10" db="EMBL/GenBank/DDBJ databases">
        <title>Complete sequence of Halothiobacillus neapolitanus c2.</title>
        <authorList>
            <consortium name="US DOE Joint Genome Institute"/>
            <person name="Lucas S."/>
            <person name="Copeland A."/>
            <person name="Lapidus A."/>
            <person name="Glavina del Rio T."/>
            <person name="Tice H."/>
            <person name="Bruce D."/>
            <person name="Goodwin L."/>
            <person name="Pitluck S."/>
            <person name="Davenport K."/>
            <person name="Brettin T."/>
            <person name="Detter J.C."/>
            <person name="Han C."/>
            <person name="Tapia R."/>
            <person name="Larimer F."/>
            <person name="Land M."/>
            <person name="Hauser L."/>
            <person name="Kyrpides N."/>
            <person name="Mikhailova N."/>
            <person name="Kerfeld C."/>
            <person name="Cannon G."/>
            <person name="Heinhort S."/>
        </authorList>
    </citation>
    <scope>NUCLEOTIDE SEQUENCE [LARGE SCALE GENOMIC DNA]</scope>
    <source>
        <strain evidence="7">ATCC 23641 / c2</strain>
    </source>
</reference>
<dbReference type="HOGENOM" id="CLU_100552_1_0_6"/>
<comment type="subcellular location">
    <subcellularLocation>
        <location evidence="5">Cytoplasm</location>
    </subcellularLocation>
</comment>
<organism evidence="6 7">
    <name type="scientific">Halothiobacillus neapolitanus (strain ATCC 23641 / DSM 15147 / CIP 104769 / NCIMB 8539 / c2)</name>
    <name type="common">Thiobacillus neapolitanus</name>
    <dbReference type="NCBI Taxonomy" id="555778"/>
    <lineage>
        <taxon>Bacteria</taxon>
        <taxon>Pseudomonadati</taxon>
        <taxon>Pseudomonadota</taxon>
        <taxon>Gammaproteobacteria</taxon>
        <taxon>Chromatiales</taxon>
        <taxon>Halothiobacillaceae</taxon>
        <taxon>Halothiobacillus</taxon>
    </lineage>
</organism>
<evidence type="ECO:0000256" key="2">
    <source>
        <dbReference type="ARBA" id="ARBA00022679"/>
    </source>
</evidence>
<dbReference type="eggNOG" id="COG1576">
    <property type="taxonomic scope" value="Bacteria"/>
</dbReference>
<keyword evidence="1 5" id="KW-0489">Methyltransferase</keyword>
<proteinExistence type="inferred from homology"/>
<dbReference type="OrthoDB" id="9806643at2"/>
<comment type="catalytic activity">
    <reaction evidence="5">
        <text>pseudouridine(1915) in 23S rRNA + S-adenosyl-L-methionine = N(3)-methylpseudouridine(1915) in 23S rRNA + S-adenosyl-L-homocysteine + H(+)</text>
        <dbReference type="Rhea" id="RHEA:42752"/>
        <dbReference type="Rhea" id="RHEA-COMP:10221"/>
        <dbReference type="Rhea" id="RHEA-COMP:10222"/>
        <dbReference type="ChEBI" id="CHEBI:15378"/>
        <dbReference type="ChEBI" id="CHEBI:57856"/>
        <dbReference type="ChEBI" id="CHEBI:59789"/>
        <dbReference type="ChEBI" id="CHEBI:65314"/>
        <dbReference type="ChEBI" id="CHEBI:74486"/>
        <dbReference type="EC" id="2.1.1.177"/>
    </reaction>
</comment>